<reference evidence="10" key="1">
    <citation type="submission" date="2025-08" db="UniProtKB">
        <authorList>
            <consortium name="Ensembl"/>
        </authorList>
    </citation>
    <scope>IDENTIFICATION</scope>
</reference>
<dbReference type="SUPFAM" id="SSF57501">
    <property type="entry name" value="Cystine-knot cytokines"/>
    <property type="match status" value="1"/>
</dbReference>
<dbReference type="GO" id="GO:0007186">
    <property type="term" value="P:G protein-coupled receptor signaling pathway"/>
    <property type="evidence" value="ECO:0007669"/>
    <property type="project" value="TreeGrafter"/>
</dbReference>
<evidence type="ECO:0000256" key="6">
    <source>
        <dbReference type="ARBA" id="ARBA00022702"/>
    </source>
</evidence>
<dbReference type="InterPro" id="IPR006208">
    <property type="entry name" value="Glyco_hormone_CN"/>
</dbReference>
<dbReference type="KEGG" id="hcq:109525784"/>
<dbReference type="PANTHER" id="PTHR11515">
    <property type="entry name" value="GLYCOPROTEIN HORMONE BETA CHAIN"/>
    <property type="match status" value="1"/>
</dbReference>
<evidence type="ECO:0000256" key="2">
    <source>
        <dbReference type="ARBA" id="ARBA00004613"/>
    </source>
</evidence>
<comment type="subcellular location">
    <subcellularLocation>
        <location evidence="2">Secreted</location>
    </subcellularLocation>
</comment>
<feature type="chain" id="PRO_5018605571" evidence="8">
    <location>
        <begin position="22"/>
        <end position="116"/>
    </location>
</feature>
<dbReference type="InterPro" id="IPR001545">
    <property type="entry name" value="Gonadotropin_bsu"/>
</dbReference>
<evidence type="ECO:0000256" key="7">
    <source>
        <dbReference type="ARBA" id="ARBA00023157"/>
    </source>
</evidence>
<organism evidence="10 11">
    <name type="scientific">Hippocampus comes</name>
    <name type="common">Tiger tail seahorse</name>
    <dbReference type="NCBI Taxonomy" id="109280"/>
    <lineage>
        <taxon>Eukaryota</taxon>
        <taxon>Metazoa</taxon>
        <taxon>Chordata</taxon>
        <taxon>Craniata</taxon>
        <taxon>Vertebrata</taxon>
        <taxon>Euteleostomi</taxon>
        <taxon>Actinopterygii</taxon>
        <taxon>Neopterygii</taxon>
        <taxon>Teleostei</taxon>
        <taxon>Neoteleostei</taxon>
        <taxon>Acanthomorphata</taxon>
        <taxon>Syngnathiaria</taxon>
        <taxon>Syngnathiformes</taxon>
        <taxon>Syngnathoidei</taxon>
        <taxon>Syngnathidae</taxon>
        <taxon>Hippocampus</taxon>
    </lineage>
</organism>
<protein>
    <submittedName>
        <fullName evidence="10">Gonadotropin subunit beta-1-like</fullName>
    </submittedName>
</protein>
<keyword evidence="11" id="KW-1185">Reference proteome</keyword>
<dbReference type="OMA" id="CAGQCYH"/>
<keyword evidence="7" id="KW-1015">Disulfide bond</keyword>
<dbReference type="CDD" id="cd00069">
    <property type="entry name" value="GHB_like"/>
    <property type="match status" value="1"/>
</dbReference>
<dbReference type="Proteomes" id="UP000264820">
    <property type="component" value="Unplaced"/>
</dbReference>
<dbReference type="SMART" id="SM00068">
    <property type="entry name" value="GHB"/>
    <property type="match status" value="1"/>
</dbReference>
<dbReference type="OrthoDB" id="8903627at2759"/>
<comment type="subunit">
    <text evidence="4">Heterodimer of an alpha and a beta chain.</text>
</comment>
<evidence type="ECO:0000256" key="1">
    <source>
        <dbReference type="ARBA" id="ARBA00003920"/>
    </source>
</evidence>
<dbReference type="GeneTree" id="ENSGT00940000172097"/>
<evidence type="ECO:0000256" key="8">
    <source>
        <dbReference type="SAM" id="SignalP"/>
    </source>
</evidence>
<dbReference type="GO" id="GO:0030728">
    <property type="term" value="P:ovulation"/>
    <property type="evidence" value="ECO:0007669"/>
    <property type="project" value="TreeGrafter"/>
</dbReference>
<evidence type="ECO:0000256" key="4">
    <source>
        <dbReference type="ARBA" id="ARBA00011870"/>
    </source>
</evidence>
<dbReference type="InterPro" id="IPR029034">
    <property type="entry name" value="Cystine-knot_cytokine"/>
</dbReference>
<dbReference type="GeneID" id="109525784"/>
<keyword evidence="5" id="KW-0964">Secreted</keyword>
<dbReference type="RefSeq" id="XP_019742116.1">
    <property type="nucleotide sequence ID" value="XM_019886557.1"/>
</dbReference>
<dbReference type="GO" id="GO:0005615">
    <property type="term" value="C:extracellular space"/>
    <property type="evidence" value="ECO:0007669"/>
    <property type="project" value="TreeGrafter"/>
</dbReference>
<dbReference type="GO" id="GO:0005737">
    <property type="term" value="C:cytoplasm"/>
    <property type="evidence" value="ECO:0007669"/>
    <property type="project" value="TreeGrafter"/>
</dbReference>
<dbReference type="Pfam" id="PF00007">
    <property type="entry name" value="Cys_knot"/>
    <property type="match status" value="1"/>
</dbReference>
<keyword evidence="8" id="KW-0732">Signal</keyword>
<dbReference type="GO" id="GO:0005179">
    <property type="term" value="F:hormone activity"/>
    <property type="evidence" value="ECO:0007669"/>
    <property type="project" value="UniProtKB-KW"/>
</dbReference>
<sequence>MQLVVMTTVLALAGASKLCSSGCSLQVYTIPVESCNKTEYVDTTLCAGQCYHEDPVYFSATRQTEQNVCNGNWTYKVKHIRGCSVGVSYPVATSCKCTSCNEDYTDCAARINHSCF</sequence>
<accession>A0A3Q2YD31</accession>
<dbReference type="PANTHER" id="PTHR11515:SF11">
    <property type="entry name" value="LUTROPIN SUBUNIT BETA"/>
    <property type="match status" value="1"/>
</dbReference>
<dbReference type="CTD" id="2488"/>
<evidence type="ECO:0000313" key="10">
    <source>
        <dbReference type="Ensembl" id="ENSHCOP00000015198.1"/>
    </source>
</evidence>
<dbReference type="Ensembl" id="ENSHCOT00000023048.1">
    <property type="protein sequence ID" value="ENSHCOP00000015198.1"/>
    <property type="gene ID" value="ENSHCOG00000018757.1"/>
</dbReference>
<name>A0A3Q2YD31_HIPCM</name>
<keyword evidence="6" id="KW-0372">Hormone</keyword>
<reference evidence="10" key="2">
    <citation type="submission" date="2025-09" db="UniProtKB">
        <authorList>
            <consortium name="Ensembl"/>
        </authorList>
    </citation>
    <scope>IDENTIFICATION</scope>
</reference>
<dbReference type="Gene3D" id="2.10.90.10">
    <property type="entry name" value="Cystine-knot cytokines"/>
    <property type="match status" value="1"/>
</dbReference>
<evidence type="ECO:0000256" key="3">
    <source>
        <dbReference type="ARBA" id="ARBA00006552"/>
    </source>
</evidence>
<dbReference type="AlphaFoldDB" id="A0A3Q2YD31"/>
<evidence type="ECO:0000256" key="5">
    <source>
        <dbReference type="ARBA" id="ARBA00022525"/>
    </source>
</evidence>
<comment type="similarity">
    <text evidence="3">Belongs to the glycoprotein hormones subunit beta family.</text>
</comment>
<feature type="signal peptide" evidence="8">
    <location>
        <begin position="1"/>
        <end position="21"/>
    </location>
</feature>
<comment type="function">
    <text evidence="1">Involved in gametogenesis and steroidogenesis.</text>
</comment>
<evidence type="ECO:0000313" key="11">
    <source>
        <dbReference type="Proteomes" id="UP000264820"/>
    </source>
</evidence>
<proteinExistence type="inferred from homology"/>
<feature type="domain" description="Glycoprotein hormone subunit beta" evidence="9">
    <location>
        <begin position="21"/>
        <end position="111"/>
    </location>
</feature>
<dbReference type="STRING" id="109280.ENSHCOP00000015198"/>
<evidence type="ECO:0000259" key="9">
    <source>
        <dbReference type="Pfam" id="PF00007"/>
    </source>
</evidence>